<dbReference type="Proteomes" id="UP001412067">
    <property type="component" value="Unassembled WGS sequence"/>
</dbReference>
<dbReference type="Gene3D" id="1.20.58.1520">
    <property type="match status" value="1"/>
</dbReference>
<comment type="similarity">
    <text evidence="1">Belongs to the MAP65/ASE1 family.</text>
</comment>
<name>A0ABR2LIS8_9ASPA</name>
<comment type="caution">
    <text evidence="3">The sequence shown here is derived from an EMBL/GenBank/DDBJ whole genome shotgun (WGS) entry which is preliminary data.</text>
</comment>
<sequence length="616" mass="69677">MVGSEAVRLSLTSINMETTCGTLLTELEEIWTEIGEGDAEKDRMLLELEMECLQAYRRKVDDAINTRALLRQSLATKEAELAALAGSLGEHNLQLQADKRLTSLKGQLAFITPTVEDLRTKKDERVKKFTEIRSEIEKISAEIDRNNLQTSLSEREEDDLSVRKLNGYQSQLRSLQKEKSERLHKVLEYVNEVHTLCSVLGCDFGKTVDEVHPSLHEPGLEKSTNISDSTLEGLCQVIKKLKTEKKTRSQMLRDALESLIELWNLLDSPEEERKHFEKVTCILKSIEKDATFSGSLSQEIINEIEAEVQRLMKLKAGRMKELVLKKRLELEEVCHVAHMEPDMSTATNKLYALIDSGLVDPSELLANIEGQITKAKEESCTRKDIMDRVSKWEAACAEERWLEEYSQSTQGALENKLIPSRTQDENRYTAGRGAHLNLKHAEKARVTATKIPGIVENLISKTLAWEEERNMLFLYDGVSLITLLEKYKLARQQKEEEKKRFRDQKKLQQVLLTEKEALYGSKSSPKRSSSFRKPNGCHAFGNTNGYMTPGPRRVSVGCATPELLTPRSYSGRQNGYFKETRRLSTAPLNFVAISKDDTITSFTSVCGSEPGSPTRG</sequence>
<evidence type="ECO:0000313" key="3">
    <source>
        <dbReference type="EMBL" id="KAK8941818.1"/>
    </source>
</evidence>
<dbReference type="EMBL" id="JBBWWR010000019">
    <property type="protein sequence ID" value="KAK8941818.1"/>
    <property type="molecule type" value="Genomic_DNA"/>
</dbReference>
<dbReference type="PANTHER" id="PTHR19321">
    <property type="entry name" value="PROTEIN REGULATOR OF CYTOKINESIS 1 PRC1-RELATED"/>
    <property type="match status" value="1"/>
</dbReference>
<dbReference type="PANTHER" id="PTHR19321:SF0">
    <property type="entry name" value="65-KDA MICROTUBULE-ASSOCIATED PROTEIN 6"/>
    <property type="match status" value="1"/>
</dbReference>
<keyword evidence="4" id="KW-1185">Reference proteome</keyword>
<accession>A0ABR2LIS8</accession>
<gene>
    <name evidence="3" type="primary">MAP65-6</name>
    <name evidence="3" type="ORF">KSP40_PGU016544</name>
</gene>
<evidence type="ECO:0000256" key="2">
    <source>
        <dbReference type="ARBA" id="ARBA00022701"/>
    </source>
</evidence>
<reference evidence="3 4" key="1">
    <citation type="journal article" date="2022" name="Nat. Plants">
        <title>Genomes of leafy and leafless Platanthera orchids illuminate the evolution of mycoheterotrophy.</title>
        <authorList>
            <person name="Li M.H."/>
            <person name="Liu K.W."/>
            <person name="Li Z."/>
            <person name="Lu H.C."/>
            <person name="Ye Q.L."/>
            <person name="Zhang D."/>
            <person name="Wang J.Y."/>
            <person name="Li Y.F."/>
            <person name="Zhong Z.M."/>
            <person name="Liu X."/>
            <person name="Yu X."/>
            <person name="Liu D.K."/>
            <person name="Tu X.D."/>
            <person name="Liu B."/>
            <person name="Hao Y."/>
            <person name="Liao X.Y."/>
            <person name="Jiang Y.T."/>
            <person name="Sun W.H."/>
            <person name="Chen J."/>
            <person name="Chen Y.Q."/>
            <person name="Ai Y."/>
            <person name="Zhai J.W."/>
            <person name="Wu S.S."/>
            <person name="Zhou Z."/>
            <person name="Hsiao Y.Y."/>
            <person name="Wu W.L."/>
            <person name="Chen Y.Y."/>
            <person name="Lin Y.F."/>
            <person name="Hsu J.L."/>
            <person name="Li C.Y."/>
            <person name="Wang Z.W."/>
            <person name="Zhao X."/>
            <person name="Zhong W.Y."/>
            <person name="Ma X.K."/>
            <person name="Ma L."/>
            <person name="Huang J."/>
            <person name="Chen G.Z."/>
            <person name="Huang M.Z."/>
            <person name="Huang L."/>
            <person name="Peng D.H."/>
            <person name="Luo Y.B."/>
            <person name="Zou S.Q."/>
            <person name="Chen S.P."/>
            <person name="Lan S."/>
            <person name="Tsai W.C."/>
            <person name="Van de Peer Y."/>
            <person name="Liu Z.J."/>
        </authorList>
    </citation>
    <scope>NUCLEOTIDE SEQUENCE [LARGE SCALE GENOMIC DNA]</scope>
    <source>
        <strain evidence="3">Lor288</strain>
    </source>
</reference>
<evidence type="ECO:0000313" key="4">
    <source>
        <dbReference type="Proteomes" id="UP001412067"/>
    </source>
</evidence>
<proteinExistence type="inferred from homology"/>
<protein>
    <submittedName>
        <fullName evidence="3">65-kDa microtubule-associated protein 6</fullName>
    </submittedName>
</protein>
<organism evidence="3 4">
    <name type="scientific">Platanthera guangdongensis</name>
    <dbReference type="NCBI Taxonomy" id="2320717"/>
    <lineage>
        <taxon>Eukaryota</taxon>
        <taxon>Viridiplantae</taxon>
        <taxon>Streptophyta</taxon>
        <taxon>Embryophyta</taxon>
        <taxon>Tracheophyta</taxon>
        <taxon>Spermatophyta</taxon>
        <taxon>Magnoliopsida</taxon>
        <taxon>Liliopsida</taxon>
        <taxon>Asparagales</taxon>
        <taxon>Orchidaceae</taxon>
        <taxon>Orchidoideae</taxon>
        <taxon>Orchideae</taxon>
        <taxon>Orchidinae</taxon>
        <taxon>Platanthera</taxon>
    </lineage>
</organism>
<dbReference type="InterPro" id="IPR007145">
    <property type="entry name" value="MAP65_Ase1_PRC1"/>
</dbReference>
<keyword evidence="2" id="KW-0493">Microtubule</keyword>
<dbReference type="Pfam" id="PF03999">
    <property type="entry name" value="MAP65_ASE1"/>
    <property type="match status" value="1"/>
</dbReference>
<evidence type="ECO:0000256" key="1">
    <source>
        <dbReference type="ARBA" id="ARBA00006187"/>
    </source>
</evidence>